<feature type="domain" description="ABC transmembrane type-1" evidence="8">
    <location>
        <begin position="84"/>
        <end position="305"/>
    </location>
</feature>
<gene>
    <name evidence="9" type="ORF">Vse01_55760</name>
</gene>
<feature type="transmembrane region" description="Helical" evidence="7">
    <location>
        <begin position="234"/>
        <end position="256"/>
    </location>
</feature>
<feature type="transmembrane region" description="Helical" evidence="7">
    <location>
        <begin position="180"/>
        <end position="200"/>
    </location>
</feature>
<keyword evidence="6 7" id="KW-0472">Membrane</keyword>
<evidence type="ECO:0000313" key="10">
    <source>
        <dbReference type="Proteomes" id="UP000607311"/>
    </source>
</evidence>
<dbReference type="Pfam" id="PF00528">
    <property type="entry name" value="BPD_transp_1"/>
    <property type="match status" value="1"/>
</dbReference>
<dbReference type="EMBL" id="BOPD01000050">
    <property type="protein sequence ID" value="GIJ36428.1"/>
    <property type="molecule type" value="Genomic_DNA"/>
</dbReference>
<feature type="transmembrane region" description="Helical" evidence="7">
    <location>
        <begin position="284"/>
        <end position="304"/>
    </location>
</feature>
<dbReference type="GO" id="GO:0005886">
    <property type="term" value="C:plasma membrane"/>
    <property type="evidence" value="ECO:0007669"/>
    <property type="project" value="UniProtKB-SubCell"/>
</dbReference>
<dbReference type="GO" id="GO:0055085">
    <property type="term" value="P:transmembrane transport"/>
    <property type="evidence" value="ECO:0007669"/>
    <property type="project" value="InterPro"/>
</dbReference>
<dbReference type="InterPro" id="IPR035906">
    <property type="entry name" value="MetI-like_sf"/>
</dbReference>
<evidence type="ECO:0000256" key="5">
    <source>
        <dbReference type="ARBA" id="ARBA00022989"/>
    </source>
</evidence>
<dbReference type="PROSITE" id="PS50928">
    <property type="entry name" value="ABC_TM1"/>
    <property type="match status" value="1"/>
</dbReference>
<comment type="similarity">
    <text evidence="7">Belongs to the binding-protein-dependent transport system permease family.</text>
</comment>
<evidence type="ECO:0000259" key="8">
    <source>
        <dbReference type="PROSITE" id="PS50928"/>
    </source>
</evidence>
<proteinExistence type="inferred from homology"/>
<dbReference type="PANTHER" id="PTHR30193">
    <property type="entry name" value="ABC TRANSPORTER PERMEASE PROTEIN"/>
    <property type="match status" value="1"/>
</dbReference>
<dbReference type="Gene3D" id="1.10.3720.10">
    <property type="entry name" value="MetI-like"/>
    <property type="match status" value="1"/>
</dbReference>
<dbReference type="CDD" id="cd06261">
    <property type="entry name" value="TM_PBP2"/>
    <property type="match status" value="1"/>
</dbReference>
<feature type="transmembrane region" description="Helical" evidence="7">
    <location>
        <begin position="121"/>
        <end position="141"/>
    </location>
</feature>
<protein>
    <submittedName>
        <fullName evidence="9">Sugar ABC transporter permease</fullName>
    </submittedName>
</protein>
<keyword evidence="10" id="KW-1185">Reference proteome</keyword>
<keyword evidence="5 7" id="KW-1133">Transmembrane helix</keyword>
<organism evidence="9 10">
    <name type="scientific">Micromonospora sediminimaris</name>
    <dbReference type="NCBI Taxonomy" id="547162"/>
    <lineage>
        <taxon>Bacteria</taxon>
        <taxon>Bacillati</taxon>
        <taxon>Actinomycetota</taxon>
        <taxon>Actinomycetes</taxon>
        <taxon>Micromonosporales</taxon>
        <taxon>Micromonosporaceae</taxon>
        <taxon>Micromonospora</taxon>
    </lineage>
</organism>
<feature type="transmembrane region" description="Helical" evidence="7">
    <location>
        <begin position="27"/>
        <end position="52"/>
    </location>
</feature>
<dbReference type="PANTHER" id="PTHR30193:SF37">
    <property type="entry name" value="INNER MEMBRANE ABC TRANSPORTER PERMEASE PROTEIN YCJO"/>
    <property type="match status" value="1"/>
</dbReference>
<comment type="caution">
    <text evidence="9">The sequence shown here is derived from an EMBL/GenBank/DDBJ whole genome shotgun (WGS) entry which is preliminary data.</text>
</comment>
<evidence type="ECO:0000256" key="4">
    <source>
        <dbReference type="ARBA" id="ARBA00022692"/>
    </source>
</evidence>
<evidence type="ECO:0000256" key="3">
    <source>
        <dbReference type="ARBA" id="ARBA00022475"/>
    </source>
</evidence>
<accession>A0A9W5UXT9</accession>
<dbReference type="InterPro" id="IPR000515">
    <property type="entry name" value="MetI-like"/>
</dbReference>
<evidence type="ECO:0000256" key="2">
    <source>
        <dbReference type="ARBA" id="ARBA00022448"/>
    </source>
</evidence>
<evidence type="ECO:0000256" key="6">
    <source>
        <dbReference type="ARBA" id="ARBA00023136"/>
    </source>
</evidence>
<evidence type="ECO:0000256" key="7">
    <source>
        <dbReference type="RuleBase" id="RU363032"/>
    </source>
</evidence>
<dbReference type="Proteomes" id="UP000607311">
    <property type="component" value="Unassembled WGS sequence"/>
</dbReference>
<keyword evidence="3" id="KW-1003">Cell membrane</keyword>
<name>A0A9W5UXT9_9ACTN</name>
<keyword evidence="2 7" id="KW-0813">Transport</keyword>
<evidence type="ECO:0000256" key="1">
    <source>
        <dbReference type="ARBA" id="ARBA00004651"/>
    </source>
</evidence>
<reference evidence="9" key="1">
    <citation type="submission" date="2021-01" db="EMBL/GenBank/DDBJ databases">
        <title>Whole genome shotgun sequence of Verrucosispora sediminis NBRC 107745.</title>
        <authorList>
            <person name="Komaki H."/>
            <person name="Tamura T."/>
        </authorList>
    </citation>
    <scope>NUCLEOTIDE SEQUENCE</scope>
    <source>
        <strain evidence="9">NBRC 107745</strain>
    </source>
</reference>
<feature type="transmembrane region" description="Helical" evidence="7">
    <location>
        <begin position="84"/>
        <end position="109"/>
    </location>
</feature>
<comment type="subcellular location">
    <subcellularLocation>
        <location evidence="1 7">Cell membrane</location>
        <topology evidence="1 7">Multi-pass membrane protein</topology>
    </subcellularLocation>
</comment>
<evidence type="ECO:0000313" key="9">
    <source>
        <dbReference type="EMBL" id="GIJ36428.1"/>
    </source>
</evidence>
<dbReference type="SUPFAM" id="SSF161098">
    <property type="entry name" value="MetI-like"/>
    <property type="match status" value="1"/>
</dbReference>
<keyword evidence="4 7" id="KW-0812">Transmembrane</keyword>
<dbReference type="InterPro" id="IPR051393">
    <property type="entry name" value="ABC_transporter_permease"/>
</dbReference>
<dbReference type="AlphaFoldDB" id="A0A9W5UXT9"/>
<sequence>MSASGAAPGRRAARPVRSPDTRARRQLALMLTPYLIGLVGLVLVPALVTLGMSVTDYDLLRPPTWAGLDNFAALLDDPIFRVALLNSVVFALVAVPLRVLLALGLALLLHRRAAGVGTARTATLLPTAVPEIAYGLLWLWLFNPLYGPINQLLRVGGENGLTVLGRTPPQWLTDPTSARAGIILMSLFTMGETFVVLLAARRALPRDVYEMAAIEDATGWDVFRRITLPLMAPVLALLAVRDAVASLHFTFVPAFVVTDGGPPPYATTYLSLFVYQTGFEYLRYGYAAAATLVMMLLTVAAVLVQWRLIRRYRRFYQV</sequence>